<dbReference type="AlphaFoldDB" id="A0A7J6K635"/>
<accession>A0A7J6K635</accession>
<dbReference type="Proteomes" id="UP000557509">
    <property type="component" value="Unassembled WGS sequence"/>
</dbReference>
<dbReference type="EMBL" id="JAAUHK010000193">
    <property type="protein sequence ID" value="KAF4642925.1"/>
    <property type="molecule type" value="Genomic_DNA"/>
</dbReference>
<proteinExistence type="predicted"/>
<sequence>MTYKEQSHPFRSRRAITVNVDSPQTKDFYPRLCLLSRDVFRGEISGHPPGNVSRLVPPRRSEARVLKGFSLPVRVM</sequence>
<evidence type="ECO:0000313" key="1">
    <source>
        <dbReference type="EMBL" id="KAF4642925.1"/>
    </source>
</evidence>
<comment type="caution">
    <text evidence="1">The sequence shown here is derived from an EMBL/GenBank/DDBJ whole genome shotgun (WGS) entry which is preliminary data.</text>
</comment>
<reference evidence="1 2" key="1">
    <citation type="submission" date="2020-03" db="EMBL/GenBank/DDBJ databases">
        <title>Genome sequence of Toxoplasma gondii RH-88 strain.</title>
        <authorList>
            <person name="Lorenzi H.A."/>
            <person name="Venepally P."/>
            <person name="Rozenberg A."/>
            <person name="Sibley D."/>
        </authorList>
    </citation>
    <scope>NUCLEOTIDE SEQUENCE [LARGE SCALE GENOMIC DNA]</scope>
    <source>
        <strain evidence="1 2">RH-88</strain>
    </source>
</reference>
<keyword evidence="2" id="KW-1185">Reference proteome</keyword>
<gene>
    <name evidence="1" type="ORF">TGRH88_036540</name>
</gene>
<name>A0A7J6K635_TOXGO</name>
<organism evidence="1 2">
    <name type="scientific">Toxoplasma gondii</name>
    <dbReference type="NCBI Taxonomy" id="5811"/>
    <lineage>
        <taxon>Eukaryota</taxon>
        <taxon>Sar</taxon>
        <taxon>Alveolata</taxon>
        <taxon>Apicomplexa</taxon>
        <taxon>Conoidasida</taxon>
        <taxon>Coccidia</taxon>
        <taxon>Eucoccidiorida</taxon>
        <taxon>Eimeriorina</taxon>
        <taxon>Sarcocystidae</taxon>
        <taxon>Toxoplasma</taxon>
    </lineage>
</organism>
<protein>
    <submittedName>
        <fullName evidence="1">Uncharacterized protein</fullName>
    </submittedName>
</protein>
<evidence type="ECO:0000313" key="2">
    <source>
        <dbReference type="Proteomes" id="UP000557509"/>
    </source>
</evidence>